<accession>A0A3N4HW89</accession>
<dbReference type="AlphaFoldDB" id="A0A3N4HW89"/>
<keyword evidence="4" id="KW-1185">Reference proteome</keyword>
<evidence type="ECO:0000313" key="3">
    <source>
        <dbReference type="EMBL" id="RPA78102.1"/>
    </source>
</evidence>
<dbReference type="EMBL" id="ML119716">
    <property type="protein sequence ID" value="RPA78102.1"/>
    <property type="molecule type" value="Genomic_DNA"/>
</dbReference>
<feature type="region of interest" description="Disordered" evidence="1">
    <location>
        <begin position="297"/>
        <end position="318"/>
    </location>
</feature>
<feature type="chain" id="PRO_5018299507" evidence="2">
    <location>
        <begin position="21"/>
        <end position="434"/>
    </location>
</feature>
<reference evidence="3 4" key="1">
    <citation type="journal article" date="2018" name="Nat. Ecol. Evol.">
        <title>Pezizomycetes genomes reveal the molecular basis of ectomycorrhizal truffle lifestyle.</title>
        <authorList>
            <person name="Murat C."/>
            <person name="Payen T."/>
            <person name="Noel B."/>
            <person name="Kuo A."/>
            <person name="Morin E."/>
            <person name="Chen J."/>
            <person name="Kohler A."/>
            <person name="Krizsan K."/>
            <person name="Balestrini R."/>
            <person name="Da Silva C."/>
            <person name="Montanini B."/>
            <person name="Hainaut M."/>
            <person name="Levati E."/>
            <person name="Barry K.W."/>
            <person name="Belfiori B."/>
            <person name="Cichocki N."/>
            <person name="Clum A."/>
            <person name="Dockter R.B."/>
            <person name="Fauchery L."/>
            <person name="Guy J."/>
            <person name="Iotti M."/>
            <person name="Le Tacon F."/>
            <person name="Lindquist E.A."/>
            <person name="Lipzen A."/>
            <person name="Malagnac F."/>
            <person name="Mello A."/>
            <person name="Molinier V."/>
            <person name="Miyauchi S."/>
            <person name="Poulain J."/>
            <person name="Riccioni C."/>
            <person name="Rubini A."/>
            <person name="Sitrit Y."/>
            <person name="Splivallo R."/>
            <person name="Traeger S."/>
            <person name="Wang M."/>
            <person name="Zifcakova L."/>
            <person name="Wipf D."/>
            <person name="Zambonelli A."/>
            <person name="Paolocci F."/>
            <person name="Nowrousian M."/>
            <person name="Ottonello S."/>
            <person name="Baldrian P."/>
            <person name="Spatafora J.W."/>
            <person name="Henrissat B."/>
            <person name="Nagy L.G."/>
            <person name="Aury J.M."/>
            <person name="Wincker P."/>
            <person name="Grigoriev I.V."/>
            <person name="Bonfante P."/>
            <person name="Martin F.M."/>
        </authorList>
    </citation>
    <scope>NUCLEOTIDE SEQUENCE [LARGE SCALE GENOMIC DNA]</scope>
    <source>
        <strain evidence="3 4">RN42</strain>
    </source>
</reference>
<feature type="signal peptide" evidence="2">
    <location>
        <begin position="1"/>
        <end position="20"/>
    </location>
</feature>
<feature type="compositionally biased region" description="Low complexity" evidence="1">
    <location>
        <begin position="35"/>
        <end position="71"/>
    </location>
</feature>
<proteinExistence type="predicted"/>
<dbReference type="Proteomes" id="UP000275078">
    <property type="component" value="Unassembled WGS sequence"/>
</dbReference>
<evidence type="ECO:0000256" key="2">
    <source>
        <dbReference type="SAM" id="SignalP"/>
    </source>
</evidence>
<gene>
    <name evidence="3" type="ORF">BJ508DRAFT_309586</name>
</gene>
<name>A0A3N4HW89_ASCIM</name>
<keyword evidence="2" id="KW-0732">Signal</keyword>
<organism evidence="3 4">
    <name type="scientific">Ascobolus immersus RN42</name>
    <dbReference type="NCBI Taxonomy" id="1160509"/>
    <lineage>
        <taxon>Eukaryota</taxon>
        <taxon>Fungi</taxon>
        <taxon>Dikarya</taxon>
        <taxon>Ascomycota</taxon>
        <taxon>Pezizomycotina</taxon>
        <taxon>Pezizomycetes</taxon>
        <taxon>Pezizales</taxon>
        <taxon>Ascobolaceae</taxon>
        <taxon>Ascobolus</taxon>
    </lineage>
</organism>
<evidence type="ECO:0000256" key="1">
    <source>
        <dbReference type="SAM" id="MobiDB-lite"/>
    </source>
</evidence>
<sequence>MVHFNLITISTLALAALISATTTSPTLSAATSVTTSSTTTVRTASSTPSPPITSAATSTSLSTPTSTTTIPPAKPTPPKHLHTHPNIPLATILHHLLTHLAKPKPTRKANPAHLLACLLDHHSPVKLPVKPPGGLLRHPGKITNKKNRQRLVELYITALKARILKGKEAKKKLKIIGGLIGKGRRSLEFEEEDGKGANVLEMGQEWNADILGGLRARGFDGDEEEDKGANVYSFGQDFNTDLLASLGTRAVDDDEDEDKGANVLEMGQEWNGDIIKGLLARSVEMVEREARALSYDTETDSRYPKRHPSTITYDDEDGDKGANVYSFGQEFNNDMLNSLGARSPQDLDEEEDKGANVLEFGQEYNADILSNLNARSPLESEEDEVKEALYDWVKKVHGRSVEADDDEEKQAFWGIFKSVFGGIFGKRDVDVEDE</sequence>
<evidence type="ECO:0000313" key="4">
    <source>
        <dbReference type="Proteomes" id="UP000275078"/>
    </source>
</evidence>
<feature type="region of interest" description="Disordered" evidence="1">
    <location>
        <begin position="35"/>
        <end position="82"/>
    </location>
</feature>
<protein>
    <submittedName>
        <fullName evidence="3">Uncharacterized protein</fullName>
    </submittedName>
</protein>